<sequence length="27" mass="3158">MSELTTWHTRSTKFCILVIRDSTCVTK</sequence>
<proteinExistence type="predicted"/>
<accession>A0A0A9EIR6</accession>
<organism evidence="1">
    <name type="scientific">Arundo donax</name>
    <name type="common">Giant reed</name>
    <name type="synonym">Donax arundinaceus</name>
    <dbReference type="NCBI Taxonomy" id="35708"/>
    <lineage>
        <taxon>Eukaryota</taxon>
        <taxon>Viridiplantae</taxon>
        <taxon>Streptophyta</taxon>
        <taxon>Embryophyta</taxon>
        <taxon>Tracheophyta</taxon>
        <taxon>Spermatophyta</taxon>
        <taxon>Magnoliopsida</taxon>
        <taxon>Liliopsida</taxon>
        <taxon>Poales</taxon>
        <taxon>Poaceae</taxon>
        <taxon>PACMAD clade</taxon>
        <taxon>Arundinoideae</taxon>
        <taxon>Arundineae</taxon>
        <taxon>Arundo</taxon>
    </lineage>
</organism>
<evidence type="ECO:0000313" key="1">
    <source>
        <dbReference type="EMBL" id="JAD97750.1"/>
    </source>
</evidence>
<reference evidence="1" key="2">
    <citation type="journal article" date="2015" name="Data Brief">
        <title>Shoot transcriptome of the giant reed, Arundo donax.</title>
        <authorList>
            <person name="Barrero R.A."/>
            <person name="Guerrero F.D."/>
            <person name="Moolhuijzen P."/>
            <person name="Goolsby J.A."/>
            <person name="Tidwell J."/>
            <person name="Bellgard S.E."/>
            <person name="Bellgard M.I."/>
        </authorList>
    </citation>
    <scope>NUCLEOTIDE SEQUENCE</scope>
    <source>
        <tissue evidence="1">Shoot tissue taken approximately 20 cm above the soil surface</tissue>
    </source>
</reference>
<dbReference type="EMBL" id="GBRH01200145">
    <property type="protein sequence ID" value="JAD97750.1"/>
    <property type="molecule type" value="Transcribed_RNA"/>
</dbReference>
<reference evidence="1" key="1">
    <citation type="submission" date="2014-09" db="EMBL/GenBank/DDBJ databases">
        <authorList>
            <person name="Magalhaes I.L.F."/>
            <person name="Oliveira U."/>
            <person name="Santos F.R."/>
            <person name="Vidigal T.H.D.A."/>
            <person name="Brescovit A.D."/>
            <person name="Santos A.J."/>
        </authorList>
    </citation>
    <scope>NUCLEOTIDE SEQUENCE</scope>
    <source>
        <tissue evidence="1">Shoot tissue taken approximately 20 cm above the soil surface</tissue>
    </source>
</reference>
<name>A0A0A9EIR6_ARUDO</name>
<protein>
    <submittedName>
        <fullName evidence="1">Uncharacterized protein</fullName>
    </submittedName>
</protein>
<dbReference type="AlphaFoldDB" id="A0A0A9EIR6"/>